<dbReference type="GO" id="GO:0051536">
    <property type="term" value="F:iron-sulfur cluster binding"/>
    <property type="evidence" value="ECO:0007669"/>
    <property type="project" value="UniProtKB-KW"/>
</dbReference>
<dbReference type="GO" id="GO:0033539">
    <property type="term" value="P:fatty acid beta-oxidation using acyl-CoA dehydrogenase"/>
    <property type="evidence" value="ECO:0007669"/>
    <property type="project" value="TreeGrafter"/>
</dbReference>
<feature type="binding site" evidence="9">
    <location>
        <begin position="345"/>
        <end position="352"/>
    </location>
    <ligand>
        <name>FAD</name>
        <dbReference type="ChEBI" id="CHEBI:57692"/>
    </ligand>
</feature>
<evidence type="ECO:0000256" key="6">
    <source>
        <dbReference type="ARBA" id="ARBA00022982"/>
    </source>
</evidence>
<dbReference type="Gene3D" id="3.40.50.620">
    <property type="entry name" value="HUPs"/>
    <property type="match status" value="1"/>
</dbReference>
<evidence type="ECO:0000256" key="5">
    <source>
        <dbReference type="ARBA" id="ARBA00022827"/>
    </source>
</evidence>
<evidence type="ECO:0000256" key="7">
    <source>
        <dbReference type="ARBA" id="ARBA00023004"/>
    </source>
</evidence>
<accession>A0A2N5ZGT9</accession>
<gene>
    <name evidence="11" type="ORF">C0601_06205</name>
</gene>
<sequence>MKVVIRKDDCIGCKKCIAHCPYSAIEFDTESGKAFIKEELCTTCGACVESCPVKAIDEIGAKNVEKKDFSDFKDIWVVAEFEEDKIKNVSLELISTARRLADKKGCDVFVAALGAGIKNTVNSLSKYGANGVYLVDMDDLKDYQTLTYTQVLVELFKRHKPNMVLFGATHQGRDLAPRVANKIQTGLTADCTMLEIEEETGLLMQTRPAFGGNIMATILCPDHRPQMATVRPGVMPMCEMETPAKLEVKEIKDIDVSAYKNIVKILESVKEIKHTVNLEDAKVIIAGGRGMGTKENFEKLYKLADKLGAEVAASRAVIEDGWCPLERQVGQTGKTVRPELYLALGISGAIQHVAGMENSSYIIAVNKDVSAPIFNFADLGVVGDVNKILPLLEEELPKLMEKGSEL</sequence>
<dbReference type="Gene3D" id="3.40.50.1220">
    <property type="entry name" value="TPP-binding domain"/>
    <property type="match status" value="1"/>
</dbReference>
<dbReference type="PROSITE" id="PS00198">
    <property type="entry name" value="4FE4S_FER_1"/>
    <property type="match status" value="1"/>
</dbReference>
<dbReference type="SUPFAM" id="SSF52467">
    <property type="entry name" value="DHS-like NAD/FAD-binding domain"/>
    <property type="match status" value="1"/>
</dbReference>
<dbReference type="Gene3D" id="3.30.70.20">
    <property type="match status" value="2"/>
</dbReference>
<feature type="binding site" evidence="9">
    <location>
        <begin position="314"/>
        <end position="315"/>
    </location>
    <ligand>
        <name>FAD</name>
        <dbReference type="ChEBI" id="CHEBI:57692"/>
    </ligand>
</feature>
<comment type="cofactor">
    <cofactor evidence="9">
        <name>FAD</name>
        <dbReference type="ChEBI" id="CHEBI:57692"/>
    </cofactor>
    <text evidence="9">Binds 1 FAD per dimer.</text>
</comment>
<dbReference type="SMART" id="SM00893">
    <property type="entry name" value="ETF"/>
    <property type="match status" value="1"/>
</dbReference>
<dbReference type="Proteomes" id="UP000234857">
    <property type="component" value="Unassembled WGS sequence"/>
</dbReference>
<evidence type="ECO:0000256" key="3">
    <source>
        <dbReference type="ARBA" id="ARBA00022630"/>
    </source>
</evidence>
<dbReference type="SUPFAM" id="SSF54862">
    <property type="entry name" value="4Fe-4S ferredoxins"/>
    <property type="match status" value="1"/>
</dbReference>
<evidence type="ECO:0000313" key="11">
    <source>
        <dbReference type="EMBL" id="PLX17832.1"/>
    </source>
</evidence>
<dbReference type="Pfam" id="PF01012">
    <property type="entry name" value="ETF"/>
    <property type="match status" value="1"/>
</dbReference>
<keyword evidence="8" id="KW-0411">Iron-sulfur</keyword>
<evidence type="ECO:0000256" key="8">
    <source>
        <dbReference type="ARBA" id="ARBA00023014"/>
    </source>
</evidence>
<feature type="binding site" evidence="9">
    <location>
        <position position="289"/>
    </location>
    <ligand>
        <name>FAD</name>
        <dbReference type="ChEBI" id="CHEBI:57692"/>
    </ligand>
</feature>
<organism evidence="11 12">
    <name type="scientific">Muiribacterium halophilum</name>
    <dbReference type="NCBI Taxonomy" id="2053465"/>
    <lineage>
        <taxon>Bacteria</taxon>
        <taxon>Candidatus Muiribacteriota</taxon>
        <taxon>Candidatus Muiribacteriia</taxon>
        <taxon>Candidatus Muiribacteriales</taxon>
        <taxon>Candidatus Muiribacteriaceae</taxon>
        <taxon>Candidatus Muiribacterium</taxon>
    </lineage>
</organism>
<dbReference type="PANTHER" id="PTHR43153:SF1">
    <property type="entry name" value="ELECTRON TRANSFER FLAVOPROTEIN SUBUNIT ALPHA, MITOCHONDRIAL"/>
    <property type="match status" value="1"/>
</dbReference>
<dbReference type="AlphaFoldDB" id="A0A2N5ZGT9"/>
<keyword evidence="7" id="KW-0408">Iron</keyword>
<dbReference type="Pfam" id="PF13237">
    <property type="entry name" value="Fer4_10"/>
    <property type="match status" value="1"/>
</dbReference>
<dbReference type="GO" id="GO:0050660">
    <property type="term" value="F:flavin adenine dinucleotide binding"/>
    <property type="evidence" value="ECO:0007669"/>
    <property type="project" value="InterPro"/>
</dbReference>
<keyword evidence="4" id="KW-0479">Metal-binding</keyword>
<evidence type="ECO:0000256" key="2">
    <source>
        <dbReference type="ARBA" id="ARBA00022448"/>
    </source>
</evidence>
<dbReference type="InterPro" id="IPR029035">
    <property type="entry name" value="DHS-like_NAD/FAD-binding_dom"/>
</dbReference>
<dbReference type="InterPro" id="IPR018206">
    <property type="entry name" value="ETF_asu_C_CS"/>
</dbReference>
<dbReference type="InterPro" id="IPR017900">
    <property type="entry name" value="4Fe4S_Fe_S_CS"/>
</dbReference>
<name>A0A2N5ZGT9_MUIH1</name>
<evidence type="ECO:0000256" key="1">
    <source>
        <dbReference type="ARBA" id="ARBA00005817"/>
    </source>
</evidence>
<dbReference type="InterPro" id="IPR014729">
    <property type="entry name" value="Rossmann-like_a/b/a_fold"/>
</dbReference>
<dbReference type="GO" id="GO:0046872">
    <property type="term" value="F:metal ion binding"/>
    <property type="evidence" value="ECO:0007669"/>
    <property type="project" value="UniProtKB-KW"/>
</dbReference>
<keyword evidence="2" id="KW-0813">Transport</keyword>
<dbReference type="Pfam" id="PF00766">
    <property type="entry name" value="ETF_alpha"/>
    <property type="match status" value="1"/>
</dbReference>
<feature type="binding site" evidence="9">
    <location>
        <position position="366"/>
    </location>
    <ligand>
        <name>FAD</name>
        <dbReference type="ChEBI" id="CHEBI:57692"/>
    </ligand>
</feature>
<dbReference type="InterPro" id="IPR017896">
    <property type="entry name" value="4Fe4S_Fe-S-bd"/>
</dbReference>
<reference evidence="11 12" key="1">
    <citation type="submission" date="2017-11" db="EMBL/GenBank/DDBJ databases">
        <title>Genome-resolved metagenomics identifies genetic mobility, metabolic interactions, and unexpected diversity in perchlorate-reducing communities.</title>
        <authorList>
            <person name="Barnum T.P."/>
            <person name="Figueroa I.A."/>
            <person name="Carlstrom C.I."/>
            <person name="Lucas L.N."/>
            <person name="Engelbrektson A.L."/>
            <person name="Coates J.D."/>
        </authorList>
    </citation>
    <scope>NUCLEOTIDE SEQUENCE [LARGE SCALE GENOMIC DNA]</scope>
    <source>
        <strain evidence="11">BM706</strain>
    </source>
</reference>
<dbReference type="InterPro" id="IPR001308">
    <property type="entry name" value="ETF_a/FixB"/>
</dbReference>
<keyword evidence="6" id="KW-0249">Electron transport</keyword>
<dbReference type="CDD" id="cd04410">
    <property type="entry name" value="DMSOR_beta-like"/>
    <property type="match status" value="1"/>
</dbReference>
<dbReference type="GO" id="GO:0009055">
    <property type="term" value="F:electron transfer activity"/>
    <property type="evidence" value="ECO:0007669"/>
    <property type="project" value="InterPro"/>
</dbReference>
<dbReference type="PROSITE" id="PS51379">
    <property type="entry name" value="4FE4S_FER_2"/>
    <property type="match status" value="2"/>
</dbReference>
<dbReference type="PROSITE" id="PS00696">
    <property type="entry name" value="ETF_ALPHA"/>
    <property type="match status" value="1"/>
</dbReference>
<dbReference type="InterPro" id="IPR014731">
    <property type="entry name" value="ETF_asu_C"/>
</dbReference>
<dbReference type="PIRSF" id="PIRSF000089">
    <property type="entry name" value="Electra_flavoP_a"/>
    <property type="match status" value="1"/>
</dbReference>
<dbReference type="InterPro" id="IPR033947">
    <property type="entry name" value="ETF_alpha_N"/>
</dbReference>
<dbReference type="SUPFAM" id="SSF52402">
    <property type="entry name" value="Adenine nucleotide alpha hydrolases-like"/>
    <property type="match status" value="1"/>
</dbReference>
<comment type="caution">
    <text evidence="11">The sequence shown here is derived from an EMBL/GenBank/DDBJ whole genome shotgun (WGS) entry which is preliminary data.</text>
</comment>
<dbReference type="CDD" id="cd01715">
    <property type="entry name" value="ETF_alpha"/>
    <property type="match status" value="1"/>
</dbReference>
<protein>
    <submittedName>
        <fullName evidence="11">Electron transfer flavoprotein subunit alpha</fullName>
    </submittedName>
</protein>
<evidence type="ECO:0000259" key="10">
    <source>
        <dbReference type="PROSITE" id="PS51379"/>
    </source>
</evidence>
<dbReference type="EMBL" id="PKTG01000081">
    <property type="protein sequence ID" value="PLX17832.1"/>
    <property type="molecule type" value="Genomic_DNA"/>
</dbReference>
<dbReference type="InterPro" id="IPR014730">
    <property type="entry name" value="ETF_a/b_N"/>
</dbReference>
<evidence type="ECO:0000256" key="9">
    <source>
        <dbReference type="PIRSR" id="PIRSR000089-1"/>
    </source>
</evidence>
<comment type="similarity">
    <text evidence="1">Belongs to the ETF alpha-subunit/FixB family.</text>
</comment>
<dbReference type="PANTHER" id="PTHR43153">
    <property type="entry name" value="ELECTRON TRANSFER FLAVOPROTEIN ALPHA"/>
    <property type="match status" value="1"/>
</dbReference>
<proteinExistence type="inferred from homology"/>
<keyword evidence="5 9" id="KW-0274">FAD</keyword>
<evidence type="ECO:0000256" key="4">
    <source>
        <dbReference type="ARBA" id="ARBA00022723"/>
    </source>
</evidence>
<feature type="domain" description="4Fe-4S ferredoxin-type" evidence="10">
    <location>
        <begin position="1"/>
        <end position="30"/>
    </location>
</feature>
<feature type="binding site" evidence="9">
    <location>
        <begin position="328"/>
        <end position="332"/>
    </location>
    <ligand>
        <name>FAD</name>
        <dbReference type="ChEBI" id="CHEBI:57692"/>
    </ligand>
</feature>
<keyword evidence="3" id="KW-0285">Flavoprotein</keyword>
<feature type="domain" description="4Fe-4S ferredoxin-type" evidence="10">
    <location>
        <begin position="32"/>
        <end position="61"/>
    </location>
</feature>
<evidence type="ECO:0000313" key="12">
    <source>
        <dbReference type="Proteomes" id="UP000234857"/>
    </source>
</evidence>